<dbReference type="Pfam" id="PF00059">
    <property type="entry name" value="Lectin_C"/>
    <property type="match status" value="4"/>
</dbReference>
<dbReference type="PANTHER" id="PTHR45710:SF8">
    <property type="entry name" value="RERATING FAMILY MEMBER 4"/>
    <property type="match status" value="1"/>
</dbReference>
<dbReference type="PROSITE" id="PS50041">
    <property type="entry name" value="C_TYPE_LECTIN_2"/>
    <property type="match status" value="4"/>
</dbReference>
<feature type="domain" description="C-type lectin" evidence="5">
    <location>
        <begin position="139"/>
        <end position="239"/>
    </location>
</feature>
<evidence type="ECO:0000256" key="4">
    <source>
        <dbReference type="SAM" id="Phobius"/>
    </source>
</evidence>
<feature type="transmembrane region" description="Helical" evidence="4">
    <location>
        <begin position="48"/>
        <end position="67"/>
    </location>
</feature>
<comment type="subcellular location">
    <subcellularLocation>
        <location evidence="1">Cell membrane</location>
        <topology evidence="1">Single-pass type II membrane protein</topology>
    </subcellularLocation>
</comment>
<evidence type="ECO:0000313" key="6">
    <source>
        <dbReference type="EMBL" id="KAK2865595.1"/>
    </source>
</evidence>
<feature type="domain" description="C-type lectin" evidence="5">
    <location>
        <begin position="489"/>
        <end position="573"/>
    </location>
</feature>
<feature type="coiled-coil region" evidence="3">
    <location>
        <begin position="69"/>
        <end position="124"/>
    </location>
</feature>
<dbReference type="PANTHER" id="PTHR45710">
    <property type="entry name" value="C-TYPE LECTIN DOMAIN-CONTAINING PROTEIN 180"/>
    <property type="match status" value="1"/>
</dbReference>
<dbReference type="InterPro" id="IPR016187">
    <property type="entry name" value="CTDL_fold"/>
</dbReference>
<dbReference type="InterPro" id="IPR016186">
    <property type="entry name" value="C-type_lectin-like/link_sf"/>
</dbReference>
<proteinExistence type="predicted"/>
<feature type="coiled-coil region" evidence="3">
    <location>
        <begin position="433"/>
        <end position="484"/>
    </location>
</feature>
<feature type="domain" description="C-type lectin" evidence="5">
    <location>
        <begin position="766"/>
        <end position="839"/>
    </location>
</feature>
<organism evidence="6 7">
    <name type="scientific">Tachysurus vachellii</name>
    <name type="common">Darkbarbel catfish</name>
    <name type="synonym">Pelteobagrus vachellii</name>
    <dbReference type="NCBI Taxonomy" id="175792"/>
    <lineage>
        <taxon>Eukaryota</taxon>
        <taxon>Metazoa</taxon>
        <taxon>Chordata</taxon>
        <taxon>Craniata</taxon>
        <taxon>Vertebrata</taxon>
        <taxon>Euteleostomi</taxon>
        <taxon>Actinopterygii</taxon>
        <taxon>Neopterygii</taxon>
        <taxon>Teleostei</taxon>
        <taxon>Ostariophysi</taxon>
        <taxon>Siluriformes</taxon>
        <taxon>Bagridae</taxon>
        <taxon>Tachysurus</taxon>
    </lineage>
</organism>
<feature type="domain" description="C-type lectin" evidence="5">
    <location>
        <begin position="287"/>
        <end position="376"/>
    </location>
</feature>
<keyword evidence="4" id="KW-0812">Transmembrane</keyword>
<keyword evidence="4" id="KW-1133">Transmembrane helix</keyword>
<dbReference type="AlphaFoldDB" id="A0AA88TA07"/>
<evidence type="ECO:0000259" key="5">
    <source>
        <dbReference type="PROSITE" id="PS50041"/>
    </source>
</evidence>
<protein>
    <recommendedName>
        <fullName evidence="5">C-type lectin domain-containing protein</fullName>
    </recommendedName>
</protein>
<dbReference type="SMART" id="SM00034">
    <property type="entry name" value="CLECT"/>
    <property type="match status" value="4"/>
</dbReference>
<accession>A0AA88TA07</accession>
<gene>
    <name evidence="6" type="ORF">Q7C36_001651</name>
</gene>
<dbReference type="Proteomes" id="UP001187315">
    <property type="component" value="Unassembled WGS sequence"/>
</dbReference>
<keyword evidence="7" id="KW-1185">Reference proteome</keyword>
<feature type="coiled-coil region" evidence="3">
    <location>
        <begin position="668"/>
        <end position="761"/>
    </location>
</feature>
<dbReference type="CDD" id="cd03590">
    <property type="entry name" value="CLECT_DC-SIGN_like"/>
    <property type="match status" value="2"/>
</dbReference>
<dbReference type="Gene3D" id="1.20.5.400">
    <property type="match status" value="2"/>
</dbReference>
<dbReference type="SUPFAM" id="SSF56436">
    <property type="entry name" value="C-type lectin-like"/>
    <property type="match status" value="4"/>
</dbReference>
<dbReference type="EMBL" id="JAVHJS010000002">
    <property type="protein sequence ID" value="KAK2865595.1"/>
    <property type="molecule type" value="Genomic_DNA"/>
</dbReference>
<dbReference type="GO" id="GO:0005886">
    <property type="term" value="C:plasma membrane"/>
    <property type="evidence" value="ECO:0007669"/>
    <property type="project" value="UniProtKB-SubCell"/>
</dbReference>
<dbReference type="Gene3D" id="3.10.100.10">
    <property type="entry name" value="Mannose-Binding Protein A, subunit A"/>
    <property type="match status" value="4"/>
</dbReference>
<evidence type="ECO:0000313" key="7">
    <source>
        <dbReference type="Proteomes" id="UP001187315"/>
    </source>
</evidence>
<evidence type="ECO:0000256" key="2">
    <source>
        <dbReference type="ARBA" id="ARBA00022734"/>
    </source>
</evidence>
<keyword evidence="2" id="KW-0430">Lectin</keyword>
<name>A0AA88TA07_TACVA</name>
<dbReference type="InterPro" id="IPR050828">
    <property type="entry name" value="C-type_lectin/matrix_domain"/>
</dbReference>
<comment type="caution">
    <text evidence="6">The sequence shown here is derived from an EMBL/GenBank/DDBJ whole genome shotgun (WGS) entry which is preliminary data.</text>
</comment>
<keyword evidence="4" id="KW-0472">Membrane</keyword>
<dbReference type="InterPro" id="IPR001304">
    <property type="entry name" value="C-type_lectin-like"/>
</dbReference>
<evidence type="ECO:0000256" key="3">
    <source>
        <dbReference type="SAM" id="Coils"/>
    </source>
</evidence>
<dbReference type="GO" id="GO:0030246">
    <property type="term" value="F:carbohydrate binding"/>
    <property type="evidence" value="ECO:0007669"/>
    <property type="project" value="UniProtKB-KW"/>
</dbReference>
<sequence length="839" mass="97621">MSVYVNYSESGGGERVQTVAESVGDFRVGNTQRMRQTSSRGFNTVRSTIQSLTILFALLIAVIVLGVKFKNLKSENNQLQTSLKNRTSERDQLQTGYINLTREMDKLQMTYNNLINQSDQLQKKLEVIDTYTKLGWIYFNSSIYYFPTGMENWADSRQDCKNRGADLVIINSTEEEEFISLHLDIRHAWIGLSDRETEGVWKWVDDTNLTTGFWMAGEPNNSNGDEDCVEILVLGIKNNILRTENNQLQTSYTNLTLERQHLQKEKDGLQRKLSDIETYTKQGWSFFNSSFYYISTEKENWTKSRQECRNRGADLVIIDNKEEAFIPKWLLNSKTAWIGLSDREKVGVWKWVDGTTLKTGHWNKGEPNHGKIDEDCFCRSEMSHTIYEHVYYAKERGKCIERVVKLHEDADAVSSHNIKTKTVDGMKTRHTERDHLKGRNNNLTINRDEQEAKIMSLENGMKQLEKMMDELQNLLNNIDTQTQIGWRYFNSSFYYFSTGMKNWIESTQDCRNRGAHLVIIDSTAEKSIPKWLLKSDRAWIDLSDREKEKVWKWVDGTNMTTGEDQRYCDFEFCRSEMSHAISEHVNYAKERGKCIERVVKLHEDADAVSRHNIKTKTVDGMKTRHTGRTTAGDRCYNPAVACVLLLGFLLLTAATVLWVKFSILNTELNKLQSTYRTLIIERDQLQTSYKHLTLERNRLWTRKIQMSLERDHLKGRNKNLTINREKQEAKIMSLENRMKQLEKTMDELQNLLNNIDTQAQLGWRYFNSSFYYFSTGMKNWNDSRQDCRNRGADLVIIDSAAEENFINSNLGSIQAWIGLSDTEIEGQWKWVDGTRLTNG</sequence>
<evidence type="ECO:0000256" key="1">
    <source>
        <dbReference type="ARBA" id="ARBA00004401"/>
    </source>
</evidence>
<feature type="coiled-coil region" evidence="3">
    <location>
        <begin position="245"/>
        <end position="279"/>
    </location>
</feature>
<reference evidence="6" key="1">
    <citation type="submission" date="2023-08" db="EMBL/GenBank/DDBJ databases">
        <title>Pelteobagrus vachellii genome.</title>
        <authorList>
            <person name="Liu H."/>
        </authorList>
    </citation>
    <scope>NUCLEOTIDE SEQUENCE</scope>
    <source>
        <strain evidence="6">PRFRI_2022a</strain>
        <tissue evidence="6">Muscle</tissue>
    </source>
</reference>
<dbReference type="InterPro" id="IPR033989">
    <property type="entry name" value="CD209-like_CTLD"/>
</dbReference>
<keyword evidence="3" id="KW-0175">Coiled coil</keyword>